<protein>
    <submittedName>
        <fullName evidence="1">Uncharacterized protein</fullName>
    </submittedName>
</protein>
<dbReference type="InterPro" id="IPR009003">
    <property type="entry name" value="Peptidase_S1_PA"/>
</dbReference>
<accession>A0A803NA91</accession>
<dbReference type="Proteomes" id="UP000596660">
    <property type="component" value="Unplaced"/>
</dbReference>
<organism evidence="1 2">
    <name type="scientific">Chenopodium quinoa</name>
    <name type="common">Quinoa</name>
    <dbReference type="NCBI Taxonomy" id="63459"/>
    <lineage>
        <taxon>Eukaryota</taxon>
        <taxon>Viridiplantae</taxon>
        <taxon>Streptophyta</taxon>
        <taxon>Embryophyta</taxon>
        <taxon>Tracheophyta</taxon>
        <taxon>Spermatophyta</taxon>
        <taxon>Magnoliopsida</taxon>
        <taxon>eudicotyledons</taxon>
        <taxon>Gunneridae</taxon>
        <taxon>Pentapetalae</taxon>
        <taxon>Caryophyllales</taxon>
        <taxon>Chenopodiaceae</taxon>
        <taxon>Chenopodioideae</taxon>
        <taxon>Atripliceae</taxon>
        <taxon>Chenopodium</taxon>
    </lineage>
</organism>
<evidence type="ECO:0000313" key="2">
    <source>
        <dbReference type="Proteomes" id="UP000596660"/>
    </source>
</evidence>
<dbReference type="EnsemblPlants" id="AUR62042890-RA">
    <property type="protein sequence ID" value="AUR62042890-RA:cds"/>
    <property type="gene ID" value="AUR62042890"/>
</dbReference>
<evidence type="ECO:0000313" key="1">
    <source>
        <dbReference type="EnsemblPlants" id="AUR62042890-RA:cds"/>
    </source>
</evidence>
<dbReference type="Gramene" id="AUR62042890-RA">
    <property type="protein sequence ID" value="AUR62042890-RA:cds"/>
    <property type="gene ID" value="AUR62042890"/>
</dbReference>
<name>A0A803NA91_CHEQI</name>
<proteinExistence type="predicted"/>
<sequence>MRRCIVCIRNERELYGGGVFAEASETHFIGHPGRLAFSYNVGNISCVERTCGNIYHELQLGVSPDFPRESNPLFVDDFRGLSASLRLIQAKNLHGGGRFGGTGAPFLNSNGHIVGLYSFTHYEEDYAIQVAEIQKALMSFSASVVLLLSISSSGRFMTLLLHHVSWSSCKPDFLPIAMTCWKFRTHLFNIAEGVMSHLAVISIYCAVGVSFPREFIFVVAGNDRLLHFIPQSLVTHIVLLDSLDQGISTCPDPNQSKPSLDS</sequence>
<keyword evidence="2" id="KW-1185">Reference proteome</keyword>
<reference evidence="1" key="1">
    <citation type="journal article" date="2017" name="Nature">
        <title>The genome of Chenopodium quinoa.</title>
        <authorList>
            <person name="Jarvis D.E."/>
            <person name="Ho Y.S."/>
            <person name="Lightfoot D.J."/>
            <person name="Schmoeckel S.M."/>
            <person name="Li B."/>
            <person name="Borm T.J.A."/>
            <person name="Ohyanagi H."/>
            <person name="Mineta K."/>
            <person name="Michell C.T."/>
            <person name="Saber N."/>
            <person name="Kharbatia N.M."/>
            <person name="Rupper R.R."/>
            <person name="Sharp A.R."/>
            <person name="Dally N."/>
            <person name="Boughton B.A."/>
            <person name="Woo Y.H."/>
            <person name="Gao G."/>
            <person name="Schijlen E.G.W.M."/>
            <person name="Guo X."/>
            <person name="Momin A.A."/>
            <person name="Negrao S."/>
            <person name="Al-Babili S."/>
            <person name="Gehring C."/>
            <person name="Roessner U."/>
            <person name="Jung C."/>
            <person name="Murphy K."/>
            <person name="Arold S.T."/>
            <person name="Gojobori T."/>
            <person name="van der Linden C.G."/>
            <person name="van Loo E.N."/>
            <person name="Jellen E.N."/>
            <person name="Maughan P.J."/>
            <person name="Tester M."/>
        </authorList>
    </citation>
    <scope>NUCLEOTIDE SEQUENCE [LARGE SCALE GENOMIC DNA]</scope>
    <source>
        <strain evidence="1">cv. PI 614886</strain>
    </source>
</reference>
<dbReference type="AlphaFoldDB" id="A0A803NA91"/>
<dbReference type="SUPFAM" id="SSF50494">
    <property type="entry name" value="Trypsin-like serine proteases"/>
    <property type="match status" value="1"/>
</dbReference>
<reference evidence="1" key="2">
    <citation type="submission" date="2021-03" db="UniProtKB">
        <authorList>
            <consortium name="EnsemblPlants"/>
        </authorList>
    </citation>
    <scope>IDENTIFICATION</scope>
</reference>